<gene>
    <name evidence="1" type="ORF">HPB47_006111</name>
</gene>
<protein>
    <submittedName>
        <fullName evidence="1">Uncharacterized protein</fullName>
    </submittedName>
</protein>
<comment type="caution">
    <text evidence="1">The sequence shown here is derived from an EMBL/GenBank/DDBJ whole genome shotgun (WGS) entry which is preliminary data.</text>
</comment>
<dbReference type="Proteomes" id="UP000805193">
    <property type="component" value="Unassembled WGS sequence"/>
</dbReference>
<accession>A0AC60PBI3</accession>
<sequence length="167" mass="18902">MASRTRSRTLEWASGKATAPARVPRIRPGGRPRPTPHFSHQRGHGKQKRRTPLGYRRWTDGRATSALYTVPPYDEPQQVLRGVTPAYRLLRTYTTRLSAPRGPPEGHVTFRRHWIGSDGSWRPPAVHRKVEQNLVAVCARERARLGKRERQLLTPSASSMDGEVARA</sequence>
<evidence type="ECO:0000313" key="2">
    <source>
        <dbReference type="Proteomes" id="UP000805193"/>
    </source>
</evidence>
<organism evidence="1 2">
    <name type="scientific">Ixodes persulcatus</name>
    <name type="common">Taiga tick</name>
    <dbReference type="NCBI Taxonomy" id="34615"/>
    <lineage>
        <taxon>Eukaryota</taxon>
        <taxon>Metazoa</taxon>
        <taxon>Ecdysozoa</taxon>
        <taxon>Arthropoda</taxon>
        <taxon>Chelicerata</taxon>
        <taxon>Arachnida</taxon>
        <taxon>Acari</taxon>
        <taxon>Parasitiformes</taxon>
        <taxon>Ixodida</taxon>
        <taxon>Ixodoidea</taxon>
        <taxon>Ixodidae</taxon>
        <taxon>Ixodinae</taxon>
        <taxon>Ixodes</taxon>
    </lineage>
</organism>
<evidence type="ECO:0000313" key="1">
    <source>
        <dbReference type="EMBL" id="KAG0416824.1"/>
    </source>
</evidence>
<keyword evidence="2" id="KW-1185">Reference proteome</keyword>
<proteinExistence type="predicted"/>
<dbReference type="EMBL" id="JABSTQ010010916">
    <property type="protein sequence ID" value="KAG0416824.1"/>
    <property type="molecule type" value="Genomic_DNA"/>
</dbReference>
<reference evidence="1 2" key="1">
    <citation type="journal article" date="2020" name="Cell">
        <title>Large-Scale Comparative Analyses of Tick Genomes Elucidate Their Genetic Diversity and Vector Capacities.</title>
        <authorList>
            <consortium name="Tick Genome and Microbiome Consortium (TIGMIC)"/>
            <person name="Jia N."/>
            <person name="Wang J."/>
            <person name="Shi W."/>
            <person name="Du L."/>
            <person name="Sun Y."/>
            <person name="Zhan W."/>
            <person name="Jiang J.F."/>
            <person name="Wang Q."/>
            <person name="Zhang B."/>
            <person name="Ji P."/>
            <person name="Bell-Sakyi L."/>
            <person name="Cui X.M."/>
            <person name="Yuan T.T."/>
            <person name="Jiang B.G."/>
            <person name="Yang W.F."/>
            <person name="Lam T.T."/>
            <person name="Chang Q.C."/>
            <person name="Ding S.J."/>
            <person name="Wang X.J."/>
            <person name="Zhu J.G."/>
            <person name="Ruan X.D."/>
            <person name="Zhao L."/>
            <person name="Wei J.T."/>
            <person name="Ye R.Z."/>
            <person name="Que T.C."/>
            <person name="Du C.H."/>
            <person name="Zhou Y.H."/>
            <person name="Cheng J.X."/>
            <person name="Dai P.F."/>
            <person name="Guo W.B."/>
            <person name="Han X.H."/>
            <person name="Huang E.J."/>
            <person name="Li L.F."/>
            <person name="Wei W."/>
            <person name="Gao Y.C."/>
            <person name="Liu J.Z."/>
            <person name="Shao H.Z."/>
            <person name="Wang X."/>
            <person name="Wang C.C."/>
            <person name="Yang T.C."/>
            <person name="Huo Q.B."/>
            <person name="Li W."/>
            <person name="Chen H.Y."/>
            <person name="Chen S.E."/>
            <person name="Zhou L.G."/>
            <person name="Ni X.B."/>
            <person name="Tian J.H."/>
            <person name="Sheng Y."/>
            <person name="Liu T."/>
            <person name="Pan Y.S."/>
            <person name="Xia L.Y."/>
            <person name="Li J."/>
            <person name="Zhao F."/>
            <person name="Cao W.C."/>
        </authorList>
    </citation>
    <scope>NUCLEOTIDE SEQUENCE [LARGE SCALE GENOMIC DNA]</scope>
    <source>
        <strain evidence="1">Iper-2018</strain>
    </source>
</reference>
<name>A0AC60PBI3_IXOPE</name>